<reference evidence="1" key="2">
    <citation type="journal article" date="2023" name="IMA Fungus">
        <title>Comparative genomic study of the Penicillium genus elucidates a diverse pangenome and 15 lateral gene transfer events.</title>
        <authorList>
            <person name="Petersen C."/>
            <person name="Sorensen T."/>
            <person name="Nielsen M.R."/>
            <person name="Sondergaard T.E."/>
            <person name="Sorensen J.L."/>
            <person name="Fitzpatrick D.A."/>
            <person name="Frisvad J.C."/>
            <person name="Nielsen K.L."/>
        </authorList>
    </citation>
    <scope>NUCLEOTIDE SEQUENCE</scope>
    <source>
        <strain evidence="1">IBT 20477</strain>
    </source>
</reference>
<evidence type="ECO:0000313" key="2">
    <source>
        <dbReference type="Proteomes" id="UP001150942"/>
    </source>
</evidence>
<dbReference type="AlphaFoldDB" id="A0A9W9SXY9"/>
<gene>
    <name evidence="1" type="ORF">N7449_004418</name>
</gene>
<protein>
    <recommendedName>
        <fullName evidence="3">Polysaccharide lyase</fullName>
    </recommendedName>
</protein>
<evidence type="ECO:0008006" key="3">
    <source>
        <dbReference type="Google" id="ProtNLM"/>
    </source>
</evidence>
<dbReference type="InterPro" id="IPR025975">
    <property type="entry name" value="Polysacc_lyase"/>
</dbReference>
<evidence type="ECO:0000313" key="1">
    <source>
        <dbReference type="EMBL" id="KAJ5202339.1"/>
    </source>
</evidence>
<dbReference type="Pfam" id="PF14099">
    <property type="entry name" value="Polysacc_lyase"/>
    <property type="match status" value="1"/>
</dbReference>
<dbReference type="Gene3D" id="2.60.120.200">
    <property type="match status" value="1"/>
</dbReference>
<dbReference type="Proteomes" id="UP001150942">
    <property type="component" value="Unassembled WGS sequence"/>
</dbReference>
<proteinExistence type="predicted"/>
<keyword evidence="2" id="KW-1185">Reference proteome</keyword>
<name>A0A9W9SXY9_9EURO</name>
<comment type="caution">
    <text evidence="1">The sequence shown here is derived from an EMBL/GenBank/DDBJ whole genome shotgun (WGS) entry which is preliminary data.</text>
</comment>
<dbReference type="EMBL" id="JAPQKQ010000003">
    <property type="protein sequence ID" value="KAJ5202339.1"/>
    <property type="molecule type" value="Genomic_DNA"/>
</dbReference>
<sequence length="292" mass="33271">MFCLIYCLQREWRKVQSVYKAYQIRYKLVYRNNQSSIFYQNVRQTPPAALLALSLTAQATQIFSNTGTTSGWDTTNKEHSGTVQQVTNVVYQGPTALKMTQIYDSSYTGRYHSEVVKNNVYKLGDTGFYGFTFRLQENWQFSPAQSYNIAQFIADFSDTGCDDYMPSSMVWLVGDQLYTRVKQGSICSQKTVTFPSLATISAGVWHKVEIQATWKSDGTGQYKLWLDGNKLLDKREIATTIDDDRAFQFRVGLYANGWHDDKGMKGTQGTRSVWYDEIAAGTVFADADPDQW</sequence>
<dbReference type="OrthoDB" id="3889489at2759"/>
<organism evidence="1 2">
    <name type="scientific">Penicillium cf. viridicatum</name>
    <dbReference type="NCBI Taxonomy" id="2972119"/>
    <lineage>
        <taxon>Eukaryota</taxon>
        <taxon>Fungi</taxon>
        <taxon>Dikarya</taxon>
        <taxon>Ascomycota</taxon>
        <taxon>Pezizomycotina</taxon>
        <taxon>Eurotiomycetes</taxon>
        <taxon>Eurotiomycetidae</taxon>
        <taxon>Eurotiales</taxon>
        <taxon>Aspergillaceae</taxon>
        <taxon>Penicillium</taxon>
    </lineage>
</organism>
<reference evidence="1" key="1">
    <citation type="submission" date="2022-11" db="EMBL/GenBank/DDBJ databases">
        <authorList>
            <person name="Petersen C."/>
        </authorList>
    </citation>
    <scope>NUCLEOTIDE SEQUENCE</scope>
    <source>
        <strain evidence="1">IBT 20477</strain>
    </source>
</reference>
<accession>A0A9W9SXY9</accession>